<organism evidence="3 4">
    <name type="scientific">Faecalicatena contorta</name>
    <dbReference type="NCBI Taxonomy" id="39482"/>
    <lineage>
        <taxon>Bacteria</taxon>
        <taxon>Bacillati</taxon>
        <taxon>Bacillota</taxon>
        <taxon>Clostridia</taxon>
        <taxon>Lachnospirales</taxon>
        <taxon>Lachnospiraceae</taxon>
        <taxon>Faecalicatena</taxon>
    </lineage>
</organism>
<dbReference type="Proteomes" id="UP000254051">
    <property type="component" value="Unassembled WGS sequence"/>
</dbReference>
<sequence length="169" mass="18732">MAMIDEILSGMPQAYAEVNGSEKYPDVQGKVYFYEANGGTIVLAEIYGLPDEEQQYLGKFFGFHIHEGSTCTGNRADPFGDTMSHYSPGYAQHPQHAGDLPVLLSSYDTAWMAVYTGRFRPRQVVGRTVVIHSQPDDYRSQYHGNAGEKMACGEIKEWGSQLSVNPISV</sequence>
<proteinExistence type="inferred from homology"/>
<keyword evidence="4" id="KW-1185">Reference proteome</keyword>
<dbReference type="GO" id="GO:0005507">
    <property type="term" value="F:copper ion binding"/>
    <property type="evidence" value="ECO:0007669"/>
    <property type="project" value="InterPro"/>
</dbReference>
<gene>
    <name evidence="3" type="ORF">SAMN05216529_103313</name>
</gene>
<reference evidence="4" key="1">
    <citation type="submission" date="2017-07" db="EMBL/GenBank/DDBJ databases">
        <authorList>
            <person name="Varghese N."/>
            <person name="Submissions S."/>
        </authorList>
    </citation>
    <scope>NUCLEOTIDE SEQUENCE [LARGE SCALE GENOMIC DNA]</scope>
    <source>
        <strain evidence="4">NLAE-zl-C134</strain>
    </source>
</reference>
<protein>
    <submittedName>
        <fullName evidence="3">Superoxide dismutase, Cu-Zn family</fullName>
    </submittedName>
</protein>
<evidence type="ECO:0000313" key="3">
    <source>
        <dbReference type="EMBL" id="SUQ13582.1"/>
    </source>
</evidence>
<dbReference type="PANTHER" id="PTHR10003">
    <property type="entry name" value="SUPEROXIDE DISMUTASE CU-ZN -RELATED"/>
    <property type="match status" value="1"/>
</dbReference>
<evidence type="ECO:0000313" key="4">
    <source>
        <dbReference type="Proteomes" id="UP000254051"/>
    </source>
</evidence>
<dbReference type="Pfam" id="PF00080">
    <property type="entry name" value="Sod_Cu"/>
    <property type="match status" value="1"/>
</dbReference>
<dbReference type="InterPro" id="IPR001424">
    <property type="entry name" value="SOD_Cu_Zn_dom"/>
</dbReference>
<evidence type="ECO:0000259" key="2">
    <source>
        <dbReference type="Pfam" id="PF00080"/>
    </source>
</evidence>
<dbReference type="EMBL" id="UHJJ01000003">
    <property type="protein sequence ID" value="SUQ13582.1"/>
    <property type="molecule type" value="Genomic_DNA"/>
</dbReference>
<comment type="similarity">
    <text evidence="1">Belongs to the Cu-Zn superoxide dismutase family.</text>
</comment>
<accession>A0A316A2S7</accession>
<dbReference type="InterPro" id="IPR036423">
    <property type="entry name" value="SOD-like_Cu/Zn_dom_sf"/>
</dbReference>
<dbReference type="AlphaFoldDB" id="A0A316A2S7"/>
<dbReference type="RefSeq" id="WP_330405836.1">
    <property type="nucleotide sequence ID" value="NZ_QGDS01000003.1"/>
</dbReference>
<evidence type="ECO:0000256" key="1">
    <source>
        <dbReference type="ARBA" id="ARBA00010457"/>
    </source>
</evidence>
<dbReference type="InterPro" id="IPR024134">
    <property type="entry name" value="SOD_Cu/Zn_/chaperone"/>
</dbReference>
<dbReference type="Gene3D" id="2.60.40.200">
    <property type="entry name" value="Superoxide dismutase, copper/zinc binding domain"/>
    <property type="match status" value="1"/>
</dbReference>
<feature type="domain" description="Superoxide dismutase copper/zinc binding" evidence="2">
    <location>
        <begin position="27"/>
        <end position="155"/>
    </location>
</feature>
<name>A0A316A2S7_9FIRM</name>
<dbReference type="SUPFAM" id="SSF49329">
    <property type="entry name" value="Cu,Zn superoxide dismutase-like"/>
    <property type="match status" value="1"/>
</dbReference>
<dbReference type="GO" id="GO:0006801">
    <property type="term" value="P:superoxide metabolic process"/>
    <property type="evidence" value="ECO:0007669"/>
    <property type="project" value="InterPro"/>
</dbReference>